<dbReference type="InterPro" id="IPR008242">
    <property type="entry name" value="Chor_mutase/pphenate_deHydtase"/>
</dbReference>
<dbReference type="InterPro" id="IPR018528">
    <property type="entry name" value="Preph_deHydtase_CS"/>
</dbReference>
<evidence type="ECO:0000256" key="11">
    <source>
        <dbReference type="ARBA" id="ARBA00023222"/>
    </source>
</evidence>
<reference evidence="23 24" key="1">
    <citation type="journal article" date="2015" name="PeerJ">
        <title>First genomic representation of candidate bacterial phylum KSB3 points to enhanced environmental sensing as a trigger of wastewater bulking.</title>
        <authorList>
            <person name="Sekiguchi Y."/>
            <person name="Ohashi A."/>
            <person name="Parks D.H."/>
            <person name="Yamauchi T."/>
            <person name="Tyson G.W."/>
            <person name="Hugenholtz P."/>
        </authorList>
    </citation>
    <scope>NUCLEOTIDE SEQUENCE [LARGE SCALE GENOMIC DNA]</scope>
</reference>
<dbReference type="EC" id="4.2.1.51" evidence="6"/>
<feature type="site" description="Essential for prephenate dehydratase activity" evidence="19">
    <location>
        <position position="256"/>
    </location>
</feature>
<feature type="binding site" evidence="18">
    <location>
        <position position="45"/>
    </location>
    <ligand>
        <name>substrate</name>
    </ligand>
</feature>
<dbReference type="InterPro" id="IPR036263">
    <property type="entry name" value="Chorismate_II_sf"/>
</dbReference>
<keyword evidence="24" id="KW-1185">Reference proteome</keyword>
<evidence type="ECO:0000313" key="23">
    <source>
        <dbReference type="EMBL" id="GAK56480.1"/>
    </source>
</evidence>
<evidence type="ECO:0000256" key="13">
    <source>
        <dbReference type="ARBA" id="ARBA00023239"/>
    </source>
</evidence>
<accession>A0A081BVX5</accession>
<evidence type="ECO:0000259" key="21">
    <source>
        <dbReference type="PROSITE" id="PS51171"/>
    </source>
</evidence>
<feature type="binding site" evidence="18">
    <location>
        <position position="78"/>
    </location>
    <ligand>
        <name>substrate</name>
    </ligand>
</feature>
<dbReference type="GO" id="GO:0046417">
    <property type="term" value="P:chorismate metabolic process"/>
    <property type="evidence" value="ECO:0007669"/>
    <property type="project" value="InterPro"/>
</dbReference>
<keyword evidence="8" id="KW-0963">Cytoplasm</keyword>
<dbReference type="SUPFAM" id="SSF48600">
    <property type="entry name" value="Chorismate mutase II"/>
    <property type="match status" value="1"/>
</dbReference>
<comment type="catalytic activity">
    <reaction evidence="17">
        <text>prephenate + H(+) = 3-phenylpyruvate + CO2 + H2O</text>
        <dbReference type="Rhea" id="RHEA:21648"/>
        <dbReference type="ChEBI" id="CHEBI:15377"/>
        <dbReference type="ChEBI" id="CHEBI:15378"/>
        <dbReference type="ChEBI" id="CHEBI:16526"/>
        <dbReference type="ChEBI" id="CHEBI:18005"/>
        <dbReference type="ChEBI" id="CHEBI:29934"/>
        <dbReference type="EC" id="4.2.1.51"/>
    </reaction>
</comment>
<comment type="pathway">
    <text evidence="5">Metabolic intermediate biosynthesis; prephenate biosynthesis; prephenate from chorismate: step 1/1.</text>
</comment>
<name>A0A081BVX5_VECG1</name>
<dbReference type="STRING" id="1499967.U27_03442"/>
<dbReference type="SUPFAM" id="SSF55021">
    <property type="entry name" value="ACT-like"/>
    <property type="match status" value="1"/>
</dbReference>
<evidence type="ECO:0000256" key="18">
    <source>
        <dbReference type="PIRSR" id="PIRSR001500-1"/>
    </source>
</evidence>
<dbReference type="NCBIfam" id="NF008865">
    <property type="entry name" value="PRK11898.1"/>
    <property type="match status" value="1"/>
</dbReference>
<keyword evidence="12" id="KW-0413">Isomerase</keyword>
<evidence type="ECO:0000256" key="7">
    <source>
        <dbReference type="ARBA" id="ARBA00014401"/>
    </source>
</evidence>
<dbReference type="InterPro" id="IPR045865">
    <property type="entry name" value="ACT-like_dom_sf"/>
</dbReference>
<evidence type="ECO:0000256" key="4">
    <source>
        <dbReference type="ARBA" id="ARBA00004741"/>
    </source>
</evidence>
<dbReference type="CDD" id="cd13631">
    <property type="entry name" value="PBP2_Ct-PDT_like"/>
    <property type="match status" value="1"/>
</dbReference>
<dbReference type="PANTHER" id="PTHR21022">
    <property type="entry name" value="PREPHENATE DEHYDRATASE P PROTEIN"/>
    <property type="match status" value="1"/>
</dbReference>
<evidence type="ECO:0000256" key="1">
    <source>
        <dbReference type="ARBA" id="ARBA00000824"/>
    </source>
</evidence>
<keyword evidence="9" id="KW-0028">Amino-acid biosynthesis</keyword>
<comment type="pathway">
    <text evidence="4">Amino-acid biosynthesis; L-phenylalanine biosynthesis; phenylpyruvate from prephenate: step 1/1.</text>
</comment>
<dbReference type="Proteomes" id="UP000030661">
    <property type="component" value="Unassembled WGS sequence"/>
</dbReference>
<dbReference type="SUPFAM" id="SSF53850">
    <property type="entry name" value="Periplasmic binding protein-like II"/>
    <property type="match status" value="1"/>
</dbReference>
<evidence type="ECO:0000256" key="10">
    <source>
        <dbReference type="ARBA" id="ARBA00023141"/>
    </source>
</evidence>
<dbReference type="GO" id="GO:0004106">
    <property type="term" value="F:chorismate mutase activity"/>
    <property type="evidence" value="ECO:0007669"/>
    <property type="project" value="UniProtKB-EC"/>
</dbReference>
<dbReference type="GO" id="GO:0005737">
    <property type="term" value="C:cytoplasm"/>
    <property type="evidence" value="ECO:0007669"/>
    <property type="project" value="UniProtKB-SubCell"/>
</dbReference>
<proteinExistence type="predicted"/>
<feature type="binding site" evidence="18">
    <location>
        <position position="36"/>
    </location>
    <ligand>
        <name>substrate</name>
    </ligand>
</feature>
<dbReference type="PROSITE" id="PS51171">
    <property type="entry name" value="PREPHENATE_DEHYDR_3"/>
    <property type="match status" value="1"/>
</dbReference>
<dbReference type="PROSITE" id="PS51168">
    <property type="entry name" value="CHORISMATE_MUT_2"/>
    <property type="match status" value="1"/>
</dbReference>
<dbReference type="InterPro" id="IPR036979">
    <property type="entry name" value="CM_dom_sf"/>
</dbReference>
<dbReference type="AlphaFoldDB" id="A0A081BVX5"/>
<keyword evidence="10" id="KW-0057">Aromatic amino acid biosynthesis</keyword>
<dbReference type="InterPro" id="IPR002912">
    <property type="entry name" value="ACT_dom"/>
</dbReference>
<dbReference type="Pfam" id="PF00800">
    <property type="entry name" value="PDT"/>
    <property type="match status" value="1"/>
</dbReference>
<dbReference type="Gene3D" id="3.30.70.260">
    <property type="match status" value="1"/>
</dbReference>
<dbReference type="SMART" id="SM00830">
    <property type="entry name" value="CM_2"/>
    <property type="match status" value="1"/>
</dbReference>
<evidence type="ECO:0000256" key="5">
    <source>
        <dbReference type="ARBA" id="ARBA00004817"/>
    </source>
</evidence>
<dbReference type="InterPro" id="IPR002701">
    <property type="entry name" value="CM_II_prokaryot"/>
</dbReference>
<evidence type="ECO:0000256" key="9">
    <source>
        <dbReference type="ARBA" id="ARBA00022605"/>
    </source>
</evidence>
<dbReference type="Gene3D" id="3.40.190.10">
    <property type="entry name" value="Periplasmic binding protein-like II"/>
    <property type="match status" value="2"/>
</dbReference>
<keyword evidence="13" id="KW-0456">Lyase</keyword>
<feature type="domain" description="ACT" evidence="22">
    <location>
        <begin position="278"/>
        <end position="360"/>
    </location>
</feature>
<evidence type="ECO:0000256" key="12">
    <source>
        <dbReference type="ARBA" id="ARBA00023235"/>
    </source>
</evidence>
<evidence type="ECO:0000256" key="14">
    <source>
        <dbReference type="ARBA" id="ARBA00023268"/>
    </source>
</evidence>
<dbReference type="UniPathway" id="UPA00120">
    <property type="reaction ID" value="UER00203"/>
</dbReference>
<dbReference type="PANTHER" id="PTHR21022:SF19">
    <property type="entry name" value="PREPHENATE DEHYDRATASE-RELATED"/>
    <property type="match status" value="1"/>
</dbReference>
<dbReference type="Gene3D" id="1.20.59.10">
    <property type="entry name" value="Chorismate mutase"/>
    <property type="match status" value="1"/>
</dbReference>
<feature type="domain" description="Chorismate mutase" evidence="20">
    <location>
        <begin position="1"/>
        <end position="86"/>
    </location>
</feature>
<evidence type="ECO:0000256" key="8">
    <source>
        <dbReference type="ARBA" id="ARBA00022490"/>
    </source>
</evidence>
<dbReference type="PIRSF" id="PIRSF001500">
    <property type="entry name" value="Chor_mut_pdt_Ppr"/>
    <property type="match status" value="1"/>
</dbReference>
<feature type="domain" description="Prephenate dehydratase" evidence="21">
    <location>
        <begin position="88"/>
        <end position="263"/>
    </location>
</feature>
<evidence type="ECO:0000259" key="20">
    <source>
        <dbReference type="PROSITE" id="PS51168"/>
    </source>
</evidence>
<evidence type="ECO:0000256" key="15">
    <source>
        <dbReference type="ARBA" id="ARBA00031175"/>
    </source>
</evidence>
<feature type="binding site" evidence="18">
    <location>
        <position position="84"/>
    </location>
    <ligand>
        <name>substrate</name>
    </ligand>
</feature>
<evidence type="ECO:0000256" key="17">
    <source>
        <dbReference type="ARBA" id="ARBA00047848"/>
    </source>
</evidence>
<dbReference type="CDD" id="cd04905">
    <property type="entry name" value="ACT_CM-PDT"/>
    <property type="match status" value="1"/>
</dbReference>
<dbReference type="EMBL" id="DF820464">
    <property type="protein sequence ID" value="GAK56480.1"/>
    <property type="molecule type" value="Genomic_DNA"/>
</dbReference>
<keyword evidence="14" id="KW-0511">Multifunctional enzyme</keyword>
<dbReference type="GO" id="GO:0004664">
    <property type="term" value="F:prephenate dehydratase activity"/>
    <property type="evidence" value="ECO:0007669"/>
    <property type="project" value="UniProtKB-EC"/>
</dbReference>
<dbReference type="InterPro" id="IPR001086">
    <property type="entry name" value="Preph_deHydtase"/>
</dbReference>
<evidence type="ECO:0000256" key="2">
    <source>
        <dbReference type="ARBA" id="ARBA00002364"/>
    </source>
</evidence>
<feature type="binding site" evidence="18">
    <location>
        <position position="8"/>
    </location>
    <ligand>
        <name>substrate</name>
    </ligand>
</feature>
<gene>
    <name evidence="23" type="ORF">U27_03442</name>
</gene>
<dbReference type="HOGENOM" id="CLU_035008_4_0_0"/>
<dbReference type="PROSITE" id="PS00857">
    <property type="entry name" value="PREPHENATE_DEHYDR_1"/>
    <property type="match status" value="1"/>
</dbReference>
<protein>
    <recommendedName>
        <fullName evidence="7">Bifunctional chorismate mutase/prephenate dehydratase</fullName>
        <ecNumber evidence="6">4.2.1.51</ecNumber>
    </recommendedName>
    <alternativeName>
        <fullName evidence="16">Chorismate mutase-prephenate dehydratase</fullName>
    </alternativeName>
    <alternativeName>
        <fullName evidence="15">p-protein</fullName>
    </alternativeName>
</protein>
<evidence type="ECO:0000313" key="24">
    <source>
        <dbReference type="Proteomes" id="UP000030661"/>
    </source>
</evidence>
<feature type="binding site" evidence="18">
    <location>
        <position position="41"/>
    </location>
    <ligand>
        <name>substrate</name>
    </ligand>
</feature>
<feature type="binding site" evidence="18">
    <location>
        <position position="25"/>
    </location>
    <ligand>
        <name>substrate</name>
    </ligand>
</feature>
<comment type="function">
    <text evidence="2">Catalyzes the Claisen rearrangement of chorismate to prephenate and the decarboxylation/dehydration of prephenate to phenylpyruvate.</text>
</comment>
<dbReference type="eggNOG" id="COG0077">
    <property type="taxonomic scope" value="Bacteria"/>
</dbReference>
<comment type="subcellular location">
    <subcellularLocation>
        <location evidence="3">Cytoplasm</location>
    </subcellularLocation>
</comment>
<evidence type="ECO:0000256" key="19">
    <source>
        <dbReference type="PIRSR" id="PIRSR001500-2"/>
    </source>
</evidence>
<evidence type="ECO:0000259" key="22">
    <source>
        <dbReference type="PROSITE" id="PS51671"/>
    </source>
</evidence>
<sequence length="360" mass="40656">MEELYKLRSEIDRIDFELLKLLKTRMETALKIRKFKAEITDTSREAEVLNRVKASAQALSLLTPEFAEQIFSQIIEASKTLQAQGYRLIGFQGEHGAYSEVAARAYHSGLAYIPCREFADVFESVQQGYLDLGIVPVENSLGGSVTQVNELLIQYDLHVIAEIKNPIHHCLLALPGTDHRDIRVVFSHPQALTQCRNFLQRNHLEPRPYYDTAGAAQMLSTERPDTAAALASKLCAELYNLEIIKEGVEDHEANVTRFLVLDRQPQQEIGSKCSIIFCMSRETATQSGSLYGILKLFADAKINLTRIESMPNRNDPGNYYFFLDFEGNDTDETVKRVLEGVKNNTVLYKFLGCYKEVSSS</sequence>
<dbReference type="Pfam" id="PF01817">
    <property type="entry name" value="CM_2"/>
    <property type="match status" value="1"/>
</dbReference>
<dbReference type="PROSITE" id="PS51671">
    <property type="entry name" value="ACT"/>
    <property type="match status" value="1"/>
</dbReference>
<evidence type="ECO:0000256" key="6">
    <source>
        <dbReference type="ARBA" id="ARBA00013147"/>
    </source>
</evidence>
<evidence type="ECO:0000256" key="16">
    <source>
        <dbReference type="ARBA" id="ARBA00031520"/>
    </source>
</evidence>
<evidence type="ECO:0000256" key="3">
    <source>
        <dbReference type="ARBA" id="ARBA00004496"/>
    </source>
</evidence>
<organism evidence="23 24">
    <name type="scientific">Vecturithrix granuli</name>
    <dbReference type="NCBI Taxonomy" id="1499967"/>
    <lineage>
        <taxon>Bacteria</taxon>
        <taxon>Candidatus Moduliflexota</taxon>
        <taxon>Candidatus Vecturitrichia</taxon>
        <taxon>Candidatus Vecturitrichales</taxon>
        <taxon>Candidatus Vecturitrichaceae</taxon>
        <taxon>Candidatus Vecturithrix</taxon>
    </lineage>
</organism>
<comment type="catalytic activity">
    <reaction evidence="1">
        <text>chorismate = prephenate</text>
        <dbReference type="Rhea" id="RHEA:13897"/>
        <dbReference type="ChEBI" id="CHEBI:29748"/>
        <dbReference type="ChEBI" id="CHEBI:29934"/>
        <dbReference type="EC" id="5.4.99.5"/>
    </reaction>
</comment>
<dbReference type="GO" id="GO:0009094">
    <property type="term" value="P:L-phenylalanine biosynthetic process"/>
    <property type="evidence" value="ECO:0007669"/>
    <property type="project" value="UniProtKB-UniPathway"/>
</dbReference>
<dbReference type="UniPathway" id="UPA00121">
    <property type="reaction ID" value="UER00345"/>
</dbReference>
<keyword evidence="11" id="KW-0584">Phenylalanine biosynthesis</keyword>